<dbReference type="InterPro" id="IPR011852">
    <property type="entry name" value="TRAP_TAXI"/>
</dbReference>
<feature type="chain" id="PRO_5038756650" description="C4-dicarboxylate ABC transporter substrate-binding protein" evidence="1">
    <location>
        <begin position="21"/>
        <end position="342"/>
    </location>
</feature>
<keyword evidence="3" id="KW-1185">Reference proteome</keyword>
<feature type="signal peptide" evidence="1">
    <location>
        <begin position="1"/>
        <end position="20"/>
    </location>
</feature>
<evidence type="ECO:0000313" key="3">
    <source>
        <dbReference type="Proteomes" id="UP000586095"/>
    </source>
</evidence>
<dbReference type="NCBIfam" id="TIGR02122">
    <property type="entry name" value="TRAP_TAXI"/>
    <property type="match status" value="1"/>
</dbReference>
<dbReference type="PANTHER" id="PTHR42941:SF1">
    <property type="entry name" value="SLL1037 PROTEIN"/>
    <property type="match status" value="1"/>
</dbReference>
<evidence type="ECO:0000313" key="2">
    <source>
        <dbReference type="EMBL" id="NYD26609.1"/>
    </source>
</evidence>
<proteinExistence type="predicted"/>
<organism evidence="2 3">
    <name type="scientific">Leucobacter aridicollis</name>
    <dbReference type="NCBI Taxonomy" id="283878"/>
    <lineage>
        <taxon>Bacteria</taxon>
        <taxon>Bacillati</taxon>
        <taxon>Actinomycetota</taxon>
        <taxon>Actinomycetes</taxon>
        <taxon>Micrococcales</taxon>
        <taxon>Microbacteriaceae</taxon>
        <taxon>Leucobacter</taxon>
    </lineage>
</organism>
<gene>
    <name evidence="2" type="ORF">BJ960_001412</name>
</gene>
<dbReference type="RefSeq" id="WP_185986766.1">
    <property type="nucleotide sequence ID" value="NZ_BAAALZ010000005.1"/>
</dbReference>
<protein>
    <recommendedName>
        <fullName evidence="4">C4-dicarboxylate ABC transporter substrate-binding protein</fullName>
    </recommendedName>
</protein>
<keyword evidence="1" id="KW-0732">Signal</keyword>
<evidence type="ECO:0008006" key="4">
    <source>
        <dbReference type="Google" id="ProtNLM"/>
    </source>
</evidence>
<dbReference type="SUPFAM" id="SSF53850">
    <property type="entry name" value="Periplasmic binding protein-like II"/>
    <property type="match status" value="1"/>
</dbReference>
<dbReference type="PANTHER" id="PTHR42941">
    <property type="entry name" value="SLL1037 PROTEIN"/>
    <property type="match status" value="1"/>
</dbReference>
<dbReference type="Gene3D" id="3.40.190.10">
    <property type="entry name" value="Periplasmic binding protein-like II"/>
    <property type="match status" value="2"/>
</dbReference>
<dbReference type="AlphaFoldDB" id="A0A852R853"/>
<dbReference type="Pfam" id="PF16868">
    <property type="entry name" value="NMT1_3"/>
    <property type="match status" value="1"/>
</dbReference>
<reference evidence="2 3" key="1">
    <citation type="submission" date="2020-07" db="EMBL/GenBank/DDBJ databases">
        <title>Sequencing the genomes of 1000 actinobacteria strains.</title>
        <authorList>
            <person name="Klenk H.-P."/>
        </authorList>
    </citation>
    <scope>NUCLEOTIDE SEQUENCE [LARGE SCALE GENOMIC DNA]</scope>
    <source>
        <strain evidence="2 3">DSM 17380</strain>
    </source>
</reference>
<sequence>MQRRTLVPLALVGAAALALAGCSQPGADGGDAADGELDRLPAVTIVTGGTAGLFYPIGGALRQIVSDEVEGTTASVESTGASVENIQLIGSGQAELAIAQGDAANQAFNGLADFEGREVRTSTLAVLYPNVYHTVSLAATQSKLGLECFKDVAGTRFSVGDIGSGNEATANQVFESLGMDPETDIDRRQLGYAETSTGLTSGGVDAGTWVVGQGHAGITELATTDDVVLIPMCDDERKKILDGYGGYVDHVIPAGTYPGVDVDTPTIATWNALVVPENFNEEQAYDITKAVFENVDVIEGVYAPAVEFIVPENIENAPVPVHPGALKYYDEVGIDVPAELRG</sequence>
<name>A0A852R853_9MICO</name>
<evidence type="ECO:0000256" key="1">
    <source>
        <dbReference type="SAM" id="SignalP"/>
    </source>
</evidence>
<accession>A0A852R853</accession>
<dbReference type="EMBL" id="JACCBD010000001">
    <property type="protein sequence ID" value="NYD26609.1"/>
    <property type="molecule type" value="Genomic_DNA"/>
</dbReference>
<dbReference type="PROSITE" id="PS51257">
    <property type="entry name" value="PROKAR_LIPOPROTEIN"/>
    <property type="match status" value="1"/>
</dbReference>
<dbReference type="Proteomes" id="UP000586095">
    <property type="component" value="Unassembled WGS sequence"/>
</dbReference>
<comment type="caution">
    <text evidence="2">The sequence shown here is derived from an EMBL/GenBank/DDBJ whole genome shotgun (WGS) entry which is preliminary data.</text>
</comment>